<dbReference type="Proteomes" id="UP000652219">
    <property type="component" value="Unassembled WGS sequence"/>
</dbReference>
<dbReference type="PANTHER" id="PTHR43591">
    <property type="entry name" value="METHYLTRANSFERASE"/>
    <property type="match status" value="1"/>
</dbReference>
<comment type="similarity">
    <text evidence="1">Belongs to the methyltransferase superfamily. LaeA methyltransferase family.</text>
</comment>
<evidence type="ECO:0000256" key="1">
    <source>
        <dbReference type="ARBA" id="ARBA00038158"/>
    </source>
</evidence>
<dbReference type="Gene3D" id="3.40.50.150">
    <property type="entry name" value="Vaccinia Virus protein VP39"/>
    <property type="match status" value="1"/>
</dbReference>
<dbReference type="EMBL" id="WIGN01000281">
    <property type="protein sequence ID" value="KAF6802209.1"/>
    <property type="molecule type" value="Genomic_DNA"/>
</dbReference>
<reference evidence="3 4" key="1">
    <citation type="journal article" date="2020" name="Phytopathology">
        <title>Genome Sequence Resources of Colletotrichum truncatum, C. plurivorum, C. musicola, and C. sojae: Four Species Pathogenic to Soybean (Glycine max).</title>
        <authorList>
            <person name="Rogerio F."/>
            <person name="Boufleur T.R."/>
            <person name="Ciampi-Guillardi M."/>
            <person name="Sukno S.A."/>
            <person name="Thon M.R."/>
            <person name="Massola Junior N.S."/>
            <person name="Baroncelli R."/>
        </authorList>
    </citation>
    <scope>NUCLEOTIDE SEQUENCE [LARGE SCALE GENOMIC DNA]</scope>
    <source>
        <strain evidence="3 4">LFN0009</strain>
    </source>
</reference>
<dbReference type="AlphaFoldDB" id="A0A8H6IWK2"/>
<dbReference type="InterPro" id="IPR041698">
    <property type="entry name" value="Methyltransf_25"/>
</dbReference>
<dbReference type="GO" id="GO:0008168">
    <property type="term" value="F:methyltransferase activity"/>
    <property type="evidence" value="ECO:0007669"/>
    <property type="project" value="UniProtKB-KW"/>
</dbReference>
<dbReference type="InterPro" id="IPR029063">
    <property type="entry name" value="SAM-dependent_MTases_sf"/>
</dbReference>
<organism evidence="3 4">
    <name type="scientific">Colletotrichum sojae</name>
    <dbReference type="NCBI Taxonomy" id="2175907"/>
    <lineage>
        <taxon>Eukaryota</taxon>
        <taxon>Fungi</taxon>
        <taxon>Dikarya</taxon>
        <taxon>Ascomycota</taxon>
        <taxon>Pezizomycotina</taxon>
        <taxon>Sordariomycetes</taxon>
        <taxon>Hypocreomycetidae</taxon>
        <taxon>Glomerellales</taxon>
        <taxon>Glomerellaceae</taxon>
        <taxon>Colletotrichum</taxon>
        <taxon>Colletotrichum orchidearum species complex</taxon>
    </lineage>
</organism>
<proteinExistence type="inferred from homology"/>
<protein>
    <submittedName>
        <fullName evidence="3">Methyltransferase domain-containing protein</fullName>
    </submittedName>
</protein>
<accession>A0A8H6IWK2</accession>
<keyword evidence="3" id="KW-0808">Transferase</keyword>
<sequence>MAAVSRPQPFDSGLKRWNPDDNGVYVLNRGDLAKERARLEYNHHRIWLPLCGGHLCPPHVLAHLRGLPAPRVAEVATGTGVWLLDMAAQLPAAAELRGIDMDATKFPPASQAVPPNVSFVKHNALEPFPEEMRGTFDMVHVRLISLGMRAGDWEVVARNVFALLKPGGWLHWEEVADGGWRVVPPSRAFDEWMRITALWSMKTGRNLFMPSRLPLLLKDTGFVDVDDKVFNTFGMRDMLEEPMRKISTEVVRPLMLIVLEDGGLDTIQAVEDVDRLDGEMKRDAAANDAKFGFYYTWTWGRRP</sequence>
<evidence type="ECO:0000313" key="4">
    <source>
        <dbReference type="Proteomes" id="UP000652219"/>
    </source>
</evidence>
<dbReference type="CDD" id="cd02440">
    <property type="entry name" value="AdoMet_MTases"/>
    <property type="match status" value="1"/>
</dbReference>
<dbReference type="PANTHER" id="PTHR43591:SF50">
    <property type="entry name" value="METHYLTRANSFERASE DOMAIN-CONTAINING PROTEIN-RELATED"/>
    <property type="match status" value="1"/>
</dbReference>
<dbReference type="Pfam" id="PF13649">
    <property type="entry name" value="Methyltransf_25"/>
    <property type="match status" value="1"/>
</dbReference>
<gene>
    <name evidence="3" type="ORF">CSOJ01_11750</name>
</gene>
<dbReference type="GO" id="GO:0032259">
    <property type="term" value="P:methylation"/>
    <property type="evidence" value="ECO:0007669"/>
    <property type="project" value="UniProtKB-KW"/>
</dbReference>
<feature type="domain" description="Methyltransferase" evidence="2">
    <location>
        <begin position="72"/>
        <end position="168"/>
    </location>
</feature>
<comment type="caution">
    <text evidence="3">The sequence shown here is derived from an EMBL/GenBank/DDBJ whole genome shotgun (WGS) entry which is preliminary data.</text>
</comment>
<name>A0A8H6IWK2_9PEZI</name>
<evidence type="ECO:0000259" key="2">
    <source>
        <dbReference type="Pfam" id="PF13649"/>
    </source>
</evidence>
<evidence type="ECO:0000313" key="3">
    <source>
        <dbReference type="EMBL" id="KAF6802209.1"/>
    </source>
</evidence>
<keyword evidence="3" id="KW-0489">Methyltransferase</keyword>
<dbReference type="SUPFAM" id="SSF53335">
    <property type="entry name" value="S-adenosyl-L-methionine-dependent methyltransferases"/>
    <property type="match status" value="1"/>
</dbReference>
<keyword evidence="4" id="KW-1185">Reference proteome</keyword>